<feature type="transmembrane region" description="Helical" evidence="1">
    <location>
        <begin position="46"/>
        <end position="68"/>
    </location>
</feature>
<dbReference type="Proteomes" id="UP000014137">
    <property type="component" value="Unassembled WGS sequence"/>
</dbReference>
<evidence type="ECO:0000256" key="1">
    <source>
        <dbReference type="SAM" id="Phobius"/>
    </source>
</evidence>
<dbReference type="RefSeq" id="WP_005165394.1">
    <property type="nucleotide sequence ID" value="NZ_ANMG01000074.1"/>
</dbReference>
<dbReference type="EMBL" id="ANMG01000074">
    <property type="protein sequence ID" value="EMD23403.1"/>
    <property type="molecule type" value="Genomic_DNA"/>
</dbReference>
<accession>M2PGB7</accession>
<feature type="transmembrane region" description="Helical" evidence="1">
    <location>
        <begin position="80"/>
        <end position="98"/>
    </location>
</feature>
<sequence length="144" mass="15009">MTALPGSVPGGRALGAVIGTCAAGGTMLSLAATIETASLFVVDDPFLRPMAVIVVPVVVHGMLIVTIVDSRHSGRRKSASVIAALFGFYLVAGTVWAVMSHSPGENTMVLMTVLQNTTGPLLLCAWRGFAMTDAVNRPRRGTWG</sequence>
<gene>
    <name evidence="3" type="ORF">B0293_20915</name>
    <name evidence="2" type="ORF">C791_7229</name>
</gene>
<feature type="transmembrane region" description="Helical" evidence="1">
    <location>
        <begin position="12"/>
        <end position="34"/>
    </location>
</feature>
<protein>
    <submittedName>
        <fullName evidence="2">Uncharacterized protein</fullName>
    </submittedName>
</protein>
<feature type="transmembrane region" description="Helical" evidence="1">
    <location>
        <begin position="110"/>
        <end position="130"/>
    </location>
</feature>
<dbReference type="Proteomes" id="UP000188551">
    <property type="component" value="Unassembled WGS sequence"/>
</dbReference>
<dbReference type="PATRIC" id="fig|1238180.3.peg.6832"/>
<reference evidence="2 4" key="1">
    <citation type="submission" date="2012-10" db="EMBL/GenBank/DDBJ databases">
        <title>Genome assembly of Amycolatopsis azurea DSM 43854.</title>
        <authorList>
            <person name="Khatri I."/>
            <person name="Kaur I."/>
            <person name="Subramanian S."/>
            <person name="Mayilraj S."/>
        </authorList>
    </citation>
    <scope>NUCLEOTIDE SEQUENCE [LARGE SCALE GENOMIC DNA]</scope>
    <source>
        <strain evidence="2 4">DSM 43854</strain>
    </source>
</reference>
<dbReference type="OrthoDB" id="9937677at2"/>
<name>M2PGB7_9PSEU</name>
<organism evidence="2 4">
    <name type="scientific">Amycolatopsis azurea DSM 43854</name>
    <dbReference type="NCBI Taxonomy" id="1238180"/>
    <lineage>
        <taxon>Bacteria</taxon>
        <taxon>Bacillati</taxon>
        <taxon>Actinomycetota</taxon>
        <taxon>Actinomycetes</taxon>
        <taxon>Pseudonocardiales</taxon>
        <taxon>Pseudonocardiaceae</taxon>
        <taxon>Amycolatopsis</taxon>
    </lineage>
</organism>
<proteinExistence type="predicted"/>
<comment type="caution">
    <text evidence="2">The sequence shown here is derived from an EMBL/GenBank/DDBJ whole genome shotgun (WGS) entry which is preliminary data.</text>
</comment>
<keyword evidence="1" id="KW-0812">Transmembrane</keyword>
<keyword evidence="1" id="KW-0472">Membrane</keyword>
<dbReference type="EMBL" id="MUXN01000015">
    <property type="protein sequence ID" value="OOC04913.1"/>
    <property type="molecule type" value="Genomic_DNA"/>
</dbReference>
<keyword evidence="5" id="KW-1185">Reference proteome</keyword>
<evidence type="ECO:0000313" key="2">
    <source>
        <dbReference type="EMBL" id="EMD23403.1"/>
    </source>
</evidence>
<keyword evidence="1" id="KW-1133">Transmembrane helix</keyword>
<evidence type="ECO:0000313" key="3">
    <source>
        <dbReference type="EMBL" id="OOC04913.1"/>
    </source>
</evidence>
<dbReference type="AlphaFoldDB" id="M2PGB7"/>
<reference evidence="3 5" key="2">
    <citation type="submission" date="2017-02" db="EMBL/GenBank/DDBJ databases">
        <title>Amycolatopsis azurea DSM 43854 draft genome.</title>
        <authorList>
            <person name="Mayilraj S."/>
        </authorList>
    </citation>
    <scope>NUCLEOTIDE SEQUENCE [LARGE SCALE GENOMIC DNA]</scope>
    <source>
        <strain evidence="3 5">DSM 43854</strain>
    </source>
</reference>
<evidence type="ECO:0000313" key="4">
    <source>
        <dbReference type="Proteomes" id="UP000014137"/>
    </source>
</evidence>
<evidence type="ECO:0000313" key="5">
    <source>
        <dbReference type="Proteomes" id="UP000188551"/>
    </source>
</evidence>